<protein>
    <submittedName>
        <fullName evidence="1">Uncharacterized protein</fullName>
    </submittedName>
</protein>
<dbReference type="AlphaFoldDB" id="T1KDR5"/>
<proteinExistence type="predicted"/>
<sequence>MRLAKETAETNLIKMLQELELDAFSYVSELDAVKSQNDESARKYRGYIGGLRKKISRLKGKLEEYE</sequence>
<dbReference type="HOGENOM" id="CLU_2834430_0_0_1"/>
<name>T1KDR5_TETUR</name>
<reference evidence="1" key="2">
    <citation type="submission" date="2015-06" db="UniProtKB">
        <authorList>
            <consortium name="EnsemblMetazoa"/>
        </authorList>
    </citation>
    <scope>IDENTIFICATION</scope>
</reference>
<dbReference type="EMBL" id="CAEY01002026">
    <property type="status" value="NOT_ANNOTATED_CDS"/>
    <property type="molecule type" value="Genomic_DNA"/>
</dbReference>
<accession>T1KDR5</accession>
<dbReference type="EnsemblMetazoa" id="tetur09g03930.1">
    <property type="protein sequence ID" value="tetur09g03930.1"/>
    <property type="gene ID" value="tetur09g03930"/>
</dbReference>
<reference evidence="2" key="1">
    <citation type="submission" date="2011-08" db="EMBL/GenBank/DDBJ databases">
        <authorList>
            <person name="Rombauts S."/>
        </authorList>
    </citation>
    <scope>NUCLEOTIDE SEQUENCE</scope>
    <source>
        <strain evidence="2">London</strain>
    </source>
</reference>
<evidence type="ECO:0000313" key="2">
    <source>
        <dbReference type="Proteomes" id="UP000015104"/>
    </source>
</evidence>
<keyword evidence="2" id="KW-1185">Reference proteome</keyword>
<organism evidence="1 2">
    <name type="scientific">Tetranychus urticae</name>
    <name type="common">Two-spotted spider mite</name>
    <dbReference type="NCBI Taxonomy" id="32264"/>
    <lineage>
        <taxon>Eukaryota</taxon>
        <taxon>Metazoa</taxon>
        <taxon>Ecdysozoa</taxon>
        <taxon>Arthropoda</taxon>
        <taxon>Chelicerata</taxon>
        <taxon>Arachnida</taxon>
        <taxon>Acari</taxon>
        <taxon>Acariformes</taxon>
        <taxon>Trombidiformes</taxon>
        <taxon>Prostigmata</taxon>
        <taxon>Eleutherengona</taxon>
        <taxon>Raphignathae</taxon>
        <taxon>Tetranychoidea</taxon>
        <taxon>Tetranychidae</taxon>
        <taxon>Tetranychus</taxon>
    </lineage>
</organism>
<dbReference type="Proteomes" id="UP000015104">
    <property type="component" value="Unassembled WGS sequence"/>
</dbReference>
<evidence type="ECO:0000313" key="1">
    <source>
        <dbReference type="EnsemblMetazoa" id="tetur09g03930.1"/>
    </source>
</evidence>